<evidence type="ECO:0000313" key="4">
    <source>
        <dbReference type="EMBL" id="KAK3896463.1"/>
    </source>
</evidence>
<sequence length="464" mass="50661">MSSWHHVATSKCTLMGCLVEAGVYNEDELFYSENLRKVDADQFLVPWIYRSEFALETGPGQHFFLQTHGISSRADIFLNGQQVATSAEQAGSYVGRTYDITRLVNNTNALAIKVYPTDYYHDFAIGWVDWNPWPADNGTGVWRDIEIRQTGAAMLEPLRVVTNLGTPIGKAPANVTLKARAHNLEDVPITITAAGLITPPEGSTNAPIAWNQTLTLPPLSVTDLSLPATIPHPSLPWPPPRGPPPPPPPPPPLLSPTTPLDHATTPFGLRTLTTTLSPQNDTTFHLNSHPLQILGAGYSPPLFLRATSSPSHWLPTLHYTLSLGLNTLRLEGKTEHPALYTLASQMGVLLLPGWECCNKWEAWGYNPDLAVSPVPVWDDADYQIAAESMAHEAGMMQPHPAVAGFLIGSDFWPDERATKGYLDALRGVDWQTPVVGSASRRGWSPQTGPGGMKMDGPYEWVPPG</sequence>
<dbReference type="Gene3D" id="2.60.120.260">
    <property type="entry name" value="Galactose-binding domain-like"/>
    <property type="match status" value="1"/>
</dbReference>
<accession>A0AAN6RNC8</accession>
<dbReference type="PANTHER" id="PTHR43536">
    <property type="entry name" value="MANNOSYLGLYCOPROTEIN ENDO-BETA-MANNOSIDASE"/>
    <property type="match status" value="1"/>
</dbReference>
<dbReference type="EMBL" id="MU856626">
    <property type="protein sequence ID" value="KAK3896463.1"/>
    <property type="molecule type" value="Genomic_DNA"/>
</dbReference>
<dbReference type="SUPFAM" id="SSF51445">
    <property type="entry name" value="(Trans)glycosidases"/>
    <property type="match status" value="1"/>
</dbReference>
<dbReference type="InterPro" id="IPR008979">
    <property type="entry name" value="Galactose-bd-like_sf"/>
</dbReference>
<dbReference type="Gene3D" id="3.20.20.80">
    <property type="entry name" value="Glycosidases"/>
    <property type="match status" value="1"/>
</dbReference>
<evidence type="ECO:0000259" key="3">
    <source>
        <dbReference type="Pfam" id="PF22666"/>
    </source>
</evidence>
<proteinExistence type="predicted"/>
<feature type="non-terminal residue" evidence="4">
    <location>
        <position position="464"/>
    </location>
</feature>
<dbReference type="InterPro" id="IPR017853">
    <property type="entry name" value="GH"/>
</dbReference>
<dbReference type="InterPro" id="IPR036156">
    <property type="entry name" value="Beta-gal/glucu_dom_sf"/>
</dbReference>
<dbReference type="InterPro" id="IPR054593">
    <property type="entry name" value="Beta-mannosidase-like_N2"/>
</dbReference>
<reference evidence="4" key="1">
    <citation type="journal article" date="2023" name="Mol. Phylogenet. Evol.">
        <title>Genome-scale phylogeny and comparative genomics of the fungal order Sordariales.</title>
        <authorList>
            <person name="Hensen N."/>
            <person name="Bonometti L."/>
            <person name="Westerberg I."/>
            <person name="Brannstrom I.O."/>
            <person name="Guillou S."/>
            <person name="Cros-Aarteil S."/>
            <person name="Calhoun S."/>
            <person name="Haridas S."/>
            <person name="Kuo A."/>
            <person name="Mondo S."/>
            <person name="Pangilinan J."/>
            <person name="Riley R."/>
            <person name="LaButti K."/>
            <person name="Andreopoulos B."/>
            <person name="Lipzen A."/>
            <person name="Chen C."/>
            <person name="Yan M."/>
            <person name="Daum C."/>
            <person name="Ng V."/>
            <person name="Clum A."/>
            <person name="Steindorff A."/>
            <person name="Ohm R.A."/>
            <person name="Martin F."/>
            <person name="Silar P."/>
            <person name="Natvig D.O."/>
            <person name="Lalanne C."/>
            <person name="Gautier V."/>
            <person name="Ament-Velasquez S.L."/>
            <person name="Kruys A."/>
            <person name="Hutchinson M.I."/>
            <person name="Powell A.J."/>
            <person name="Barry K."/>
            <person name="Miller A.N."/>
            <person name="Grigoriev I.V."/>
            <person name="Debuchy R."/>
            <person name="Gladieux P."/>
            <person name="Hiltunen Thoren M."/>
            <person name="Johannesson H."/>
        </authorList>
    </citation>
    <scope>NUCLEOTIDE SEQUENCE</scope>
    <source>
        <strain evidence="4">CBS 103.79</strain>
    </source>
</reference>
<dbReference type="SUPFAM" id="SSF49785">
    <property type="entry name" value="Galactose-binding domain-like"/>
    <property type="match status" value="1"/>
</dbReference>
<name>A0AAN6RNC8_9PEZI</name>
<gene>
    <name evidence="4" type="ORF">C8A05DRAFT_40002</name>
</gene>
<dbReference type="PANTHER" id="PTHR43536:SF1">
    <property type="entry name" value="MANNOSYLGLYCOPROTEIN ENDO-BETA-MANNOSIDASE"/>
    <property type="match status" value="1"/>
</dbReference>
<comment type="caution">
    <text evidence="4">The sequence shown here is derived from an EMBL/GenBank/DDBJ whole genome shotgun (WGS) entry which is preliminary data.</text>
</comment>
<reference evidence="4" key="2">
    <citation type="submission" date="2023-05" db="EMBL/GenBank/DDBJ databases">
        <authorList>
            <consortium name="Lawrence Berkeley National Laboratory"/>
            <person name="Steindorff A."/>
            <person name="Hensen N."/>
            <person name="Bonometti L."/>
            <person name="Westerberg I."/>
            <person name="Brannstrom I.O."/>
            <person name="Guillou S."/>
            <person name="Cros-Aarteil S."/>
            <person name="Calhoun S."/>
            <person name="Haridas S."/>
            <person name="Kuo A."/>
            <person name="Mondo S."/>
            <person name="Pangilinan J."/>
            <person name="Riley R."/>
            <person name="Labutti K."/>
            <person name="Andreopoulos B."/>
            <person name="Lipzen A."/>
            <person name="Chen C."/>
            <person name="Yanf M."/>
            <person name="Daum C."/>
            <person name="Ng V."/>
            <person name="Clum A."/>
            <person name="Ohm R."/>
            <person name="Martin F."/>
            <person name="Silar P."/>
            <person name="Natvig D."/>
            <person name="Lalanne C."/>
            <person name="Gautier V."/>
            <person name="Ament-Velasquez S.L."/>
            <person name="Kruys A."/>
            <person name="Hutchinson M.I."/>
            <person name="Powell A.J."/>
            <person name="Barry K."/>
            <person name="Miller A.N."/>
            <person name="Grigoriev I.V."/>
            <person name="Debuchy R."/>
            <person name="Gladieux P."/>
            <person name="Thoren M.H."/>
            <person name="Johannesson H."/>
        </authorList>
    </citation>
    <scope>NUCLEOTIDE SEQUENCE</scope>
    <source>
        <strain evidence="4">CBS 103.79</strain>
    </source>
</reference>
<evidence type="ECO:0000256" key="1">
    <source>
        <dbReference type="ARBA" id="ARBA00022801"/>
    </source>
</evidence>
<dbReference type="Proteomes" id="UP001303889">
    <property type="component" value="Unassembled WGS sequence"/>
</dbReference>
<dbReference type="InterPro" id="IPR043534">
    <property type="entry name" value="EBDG/EBM"/>
</dbReference>
<dbReference type="Pfam" id="PF22666">
    <property type="entry name" value="Glyco_hydro_2_N2"/>
    <property type="match status" value="1"/>
</dbReference>
<protein>
    <submittedName>
        <fullName evidence="4">Exo-beta-D-glucosaminidase</fullName>
    </submittedName>
</protein>
<organism evidence="4 5">
    <name type="scientific">Staphylotrichum tortipilum</name>
    <dbReference type="NCBI Taxonomy" id="2831512"/>
    <lineage>
        <taxon>Eukaryota</taxon>
        <taxon>Fungi</taxon>
        <taxon>Dikarya</taxon>
        <taxon>Ascomycota</taxon>
        <taxon>Pezizomycotina</taxon>
        <taxon>Sordariomycetes</taxon>
        <taxon>Sordariomycetidae</taxon>
        <taxon>Sordariales</taxon>
        <taxon>Chaetomiaceae</taxon>
        <taxon>Staphylotrichum</taxon>
    </lineage>
</organism>
<keyword evidence="1" id="KW-0378">Hydrolase</keyword>
<feature type="region of interest" description="Disordered" evidence="2">
    <location>
        <begin position="436"/>
        <end position="464"/>
    </location>
</feature>
<feature type="region of interest" description="Disordered" evidence="2">
    <location>
        <begin position="232"/>
        <end position="260"/>
    </location>
</feature>
<keyword evidence="5" id="KW-1185">Reference proteome</keyword>
<dbReference type="AlphaFoldDB" id="A0AAN6RNC8"/>
<evidence type="ECO:0000256" key="2">
    <source>
        <dbReference type="SAM" id="MobiDB-lite"/>
    </source>
</evidence>
<dbReference type="GO" id="GO:0004553">
    <property type="term" value="F:hydrolase activity, hydrolyzing O-glycosyl compounds"/>
    <property type="evidence" value="ECO:0007669"/>
    <property type="project" value="InterPro"/>
</dbReference>
<evidence type="ECO:0000313" key="5">
    <source>
        <dbReference type="Proteomes" id="UP001303889"/>
    </source>
</evidence>
<feature type="domain" description="Beta-mannosidase-like galactose-binding" evidence="3">
    <location>
        <begin position="3"/>
        <end position="116"/>
    </location>
</feature>
<feature type="compositionally biased region" description="Pro residues" evidence="2">
    <location>
        <begin position="233"/>
        <end position="254"/>
    </location>
</feature>
<dbReference type="SUPFAM" id="SSF49303">
    <property type="entry name" value="beta-Galactosidase/glucuronidase domain"/>
    <property type="match status" value="1"/>
</dbReference>